<comment type="subunit">
    <text evidence="8">Monomer.</text>
</comment>
<dbReference type="PRINTS" id="PR00987">
    <property type="entry name" value="TRNASYNTHGLU"/>
</dbReference>
<dbReference type="FunFam" id="3.40.50.620:FF:000045">
    <property type="entry name" value="Glutamate--tRNA ligase, mitochondrial"/>
    <property type="match status" value="1"/>
</dbReference>
<feature type="short sequence motif" description="'KMSKS' region" evidence="8">
    <location>
        <begin position="253"/>
        <end position="257"/>
    </location>
</feature>
<dbReference type="EC" id="6.1.1.17" evidence="8"/>
<evidence type="ECO:0000256" key="4">
    <source>
        <dbReference type="ARBA" id="ARBA00022741"/>
    </source>
</evidence>
<evidence type="ECO:0000256" key="2">
    <source>
        <dbReference type="ARBA" id="ARBA00022490"/>
    </source>
</evidence>
<dbReference type="InterPro" id="IPR014729">
    <property type="entry name" value="Rossmann-like_a/b/a_fold"/>
</dbReference>
<dbReference type="InterPro" id="IPR008925">
    <property type="entry name" value="aa_tRNA-synth_I_cd-bd_sf"/>
</dbReference>
<dbReference type="Pfam" id="PF19269">
    <property type="entry name" value="Anticodon_2"/>
    <property type="match status" value="1"/>
</dbReference>
<comment type="subcellular location">
    <subcellularLocation>
        <location evidence="8">Cytoplasm</location>
    </subcellularLocation>
</comment>
<dbReference type="GO" id="GO:0005524">
    <property type="term" value="F:ATP binding"/>
    <property type="evidence" value="ECO:0007669"/>
    <property type="project" value="UniProtKB-UniRule"/>
</dbReference>
<dbReference type="PANTHER" id="PTHR43311">
    <property type="entry name" value="GLUTAMATE--TRNA LIGASE"/>
    <property type="match status" value="1"/>
</dbReference>
<dbReference type="GO" id="GO:0000049">
    <property type="term" value="F:tRNA binding"/>
    <property type="evidence" value="ECO:0007669"/>
    <property type="project" value="InterPro"/>
</dbReference>
<evidence type="ECO:0000259" key="9">
    <source>
        <dbReference type="Pfam" id="PF00749"/>
    </source>
</evidence>
<dbReference type="InterPro" id="IPR004527">
    <property type="entry name" value="Glu-tRNA-ligase_bac/mito"/>
</dbReference>
<dbReference type="Gene3D" id="1.10.10.350">
    <property type="match status" value="1"/>
</dbReference>
<name>A0A7Z7PPL4_9BACT</name>
<proteinExistence type="inferred from homology"/>
<dbReference type="InterPro" id="IPR020752">
    <property type="entry name" value="Glu-tRNA-synth_I_codon-bd_sub1"/>
</dbReference>
<evidence type="ECO:0000256" key="3">
    <source>
        <dbReference type="ARBA" id="ARBA00022598"/>
    </source>
</evidence>
<keyword evidence="4 8" id="KW-0547">Nucleotide-binding</keyword>
<dbReference type="GO" id="GO:0006424">
    <property type="term" value="P:glutamyl-tRNA aminoacylation"/>
    <property type="evidence" value="ECO:0007669"/>
    <property type="project" value="UniProtKB-UniRule"/>
</dbReference>
<dbReference type="GO" id="GO:0004818">
    <property type="term" value="F:glutamate-tRNA ligase activity"/>
    <property type="evidence" value="ECO:0007669"/>
    <property type="project" value="UniProtKB-UniRule"/>
</dbReference>
<keyword evidence="12" id="KW-1185">Reference proteome</keyword>
<dbReference type="GO" id="GO:0008270">
    <property type="term" value="F:zinc ion binding"/>
    <property type="evidence" value="ECO:0007669"/>
    <property type="project" value="InterPro"/>
</dbReference>
<keyword evidence="2 8" id="KW-0963">Cytoplasm</keyword>
<dbReference type="InterPro" id="IPR020751">
    <property type="entry name" value="aa-tRNA-synth_I_codon-bd_sub2"/>
</dbReference>
<dbReference type="Gene3D" id="1.10.8.70">
    <property type="entry name" value="Glutamate-tRNA synthetase, class I, anticodon-binding domain 1"/>
    <property type="match status" value="1"/>
</dbReference>
<feature type="domain" description="Glutamyl/glutaminyl-tRNA synthetase class Ib catalytic" evidence="9">
    <location>
        <begin position="5"/>
        <end position="322"/>
    </location>
</feature>
<dbReference type="InterPro" id="IPR033910">
    <property type="entry name" value="GluRS_core"/>
</dbReference>
<dbReference type="SUPFAM" id="SSF52374">
    <property type="entry name" value="Nucleotidylyl transferase"/>
    <property type="match status" value="1"/>
</dbReference>
<keyword evidence="5 8" id="KW-0067">ATP-binding</keyword>
<dbReference type="InterPro" id="IPR045462">
    <property type="entry name" value="aa-tRNA-synth_I_cd-bd"/>
</dbReference>
<dbReference type="Pfam" id="PF00749">
    <property type="entry name" value="tRNA-synt_1c"/>
    <property type="match status" value="1"/>
</dbReference>
<keyword evidence="7 8" id="KW-0030">Aminoacyl-tRNA synthetase</keyword>
<dbReference type="HAMAP" id="MF_00022">
    <property type="entry name" value="Glu_tRNA_synth_type1"/>
    <property type="match status" value="1"/>
</dbReference>
<comment type="function">
    <text evidence="8">Catalyzes the attachment of glutamate to tRNA(Glu) in a two-step reaction: glutamate is first activated by ATP to form Glu-AMP and then transferred to the acceptor end of tRNA(Glu).</text>
</comment>
<dbReference type="SUPFAM" id="SSF48163">
    <property type="entry name" value="An anticodon-binding domain of class I aminoacyl-tRNA synthetases"/>
    <property type="match status" value="1"/>
</dbReference>
<feature type="short sequence motif" description="'HIGH' region" evidence="8">
    <location>
        <begin position="11"/>
        <end position="21"/>
    </location>
</feature>
<dbReference type="InterPro" id="IPR020058">
    <property type="entry name" value="Glu/Gln-tRNA-synth_Ib_cat-dom"/>
</dbReference>
<protein>
    <recommendedName>
        <fullName evidence="8">Glutamate--tRNA ligase</fullName>
        <ecNumber evidence="8">6.1.1.17</ecNumber>
    </recommendedName>
    <alternativeName>
        <fullName evidence="8">Glutamyl-tRNA synthetase</fullName>
        <shortName evidence="8">GluRS</shortName>
    </alternativeName>
</protein>
<comment type="catalytic activity">
    <reaction evidence="8">
        <text>tRNA(Glu) + L-glutamate + ATP = L-glutamyl-tRNA(Glu) + AMP + diphosphate</text>
        <dbReference type="Rhea" id="RHEA:23540"/>
        <dbReference type="Rhea" id="RHEA-COMP:9663"/>
        <dbReference type="Rhea" id="RHEA-COMP:9680"/>
        <dbReference type="ChEBI" id="CHEBI:29985"/>
        <dbReference type="ChEBI" id="CHEBI:30616"/>
        <dbReference type="ChEBI" id="CHEBI:33019"/>
        <dbReference type="ChEBI" id="CHEBI:78442"/>
        <dbReference type="ChEBI" id="CHEBI:78520"/>
        <dbReference type="ChEBI" id="CHEBI:456215"/>
        <dbReference type="EC" id="6.1.1.17"/>
    </reaction>
</comment>
<comment type="similarity">
    <text evidence="1 8">Belongs to the class-I aminoacyl-tRNA synthetase family. Glutamate--tRNA ligase type 1 subfamily.</text>
</comment>
<keyword evidence="6 8" id="KW-0648">Protein biosynthesis</keyword>
<evidence type="ECO:0000256" key="7">
    <source>
        <dbReference type="ARBA" id="ARBA00023146"/>
    </source>
</evidence>
<evidence type="ECO:0000256" key="1">
    <source>
        <dbReference type="ARBA" id="ARBA00007894"/>
    </source>
</evidence>
<dbReference type="InterPro" id="IPR049940">
    <property type="entry name" value="GluQ/Sye"/>
</dbReference>
<reference evidence="11 12" key="1">
    <citation type="submission" date="2017-01" db="EMBL/GenBank/DDBJ databases">
        <authorList>
            <person name="Erauso G."/>
        </authorList>
    </citation>
    <scope>NUCLEOTIDE SEQUENCE [LARGE SCALE GENOMIC DNA]</scope>
    <source>
        <strain evidence="11">MESINF1</strain>
    </source>
</reference>
<keyword evidence="3 8" id="KW-0436">Ligase</keyword>
<feature type="binding site" evidence="8">
    <location>
        <position position="256"/>
    </location>
    <ligand>
        <name>ATP</name>
        <dbReference type="ChEBI" id="CHEBI:30616"/>
    </ligand>
</feature>
<dbReference type="Proteomes" id="UP000250796">
    <property type="component" value="Chromosome MESINF"/>
</dbReference>
<dbReference type="InterPro" id="IPR001412">
    <property type="entry name" value="aa-tRNA-synth_I_CS"/>
</dbReference>
<dbReference type="NCBIfam" id="TIGR00464">
    <property type="entry name" value="gltX_bact"/>
    <property type="match status" value="1"/>
</dbReference>
<dbReference type="EMBL" id="LS974202">
    <property type="protein sequence ID" value="SSC13189.1"/>
    <property type="molecule type" value="Genomic_DNA"/>
</dbReference>
<dbReference type="PROSITE" id="PS00178">
    <property type="entry name" value="AA_TRNA_LIGASE_I"/>
    <property type="match status" value="1"/>
</dbReference>
<dbReference type="CDD" id="cd00808">
    <property type="entry name" value="GluRS_core"/>
    <property type="match status" value="1"/>
</dbReference>
<comment type="caution">
    <text evidence="8">Lacks conserved residue(s) required for the propagation of feature annotation.</text>
</comment>
<organism evidence="11 12">
    <name type="scientific">Mesotoga infera</name>
    <dbReference type="NCBI Taxonomy" id="1236046"/>
    <lineage>
        <taxon>Bacteria</taxon>
        <taxon>Thermotogati</taxon>
        <taxon>Thermotogota</taxon>
        <taxon>Thermotogae</taxon>
        <taxon>Kosmotogales</taxon>
        <taxon>Kosmotogaceae</taxon>
        <taxon>Mesotoga</taxon>
    </lineage>
</organism>
<evidence type="ECO:0000313" key="11">
    <source>
        <dbReference type="EMBL" id="SSC13189.1"/>
    </source>
</evidence>
<dbReference type="AlphaFoldDB" id="A0A7Z7PPL4"/>
<accession>A0A7Z7PPL4</accession>
<evidence type="ECO:0000313" key="12">
    <source>
        <dbReference type="Proteomes" id="UP000250796"/>
    </source>
</evidence>
<gene>
    <name evidence="8 11" type="primary">gltX</name>
    <name evidence="11" type="ORF">MESINF_1745</name>
</gene>
<evidence type="ECO:0000256" key="5">
    <source>
        <dbReference type="ARBA" id="ARBA00022840"/>
    </source>
</evidence>
<evidence type="ECO:0000256" key="6">
    <source>
        <dbReference type="ARBA" id="ARBA00022917"/>
    </source>
</evidence>
<dbReference type="GO" id="GO:0005829">
    <property type="term" value="C:cytosol"/>
    <property type="evidence" value="ECO:0007669"/>
    <property type="project" value="TreeGrafter"/>
</dbReference>
<feature type="domain" description="Aminoacyl-tRNA synthetase class I anticodon-binding" evidence="10">
    <location>
        <begin position="337"/>
        <end position="482"/>
    </location>
</feature>
<dbReference type="KEGG" id="minf:MESINF_1745"/>
<dbReference type="PANTHER" id="PTHR43311:SF2">
    <property type="entry name" value="GLUTAMATE--TRNA LIGASE, MITOCHONDRIAL-RELATED"/>
    <property type="match status" value="1"/>
</dbReference>
<sequence>MMNMIRVRFAPSPTGYLHVGGARTALFNYLFAKHYDGKFVLRIEDTDVSRSTKEYEEQLMESLLWMGITWDEGPDVGGETGPYRQTERTDIYVKMVEELINSGKAYRVYAYPEEIETLHDDLLSQGKPPHYDQQMLEKFNTSERKKEFEDKGLNPVVFFKMPRKEYRLVDLIKGEVIFKEGSIGDFVILRSNNQPIYNFAVVVDDILMEITHVIRGDDHLSNTLRQLALYEAFEAPIPFFAHVSMILGPDGKKLSKRHGDTSVEQFRDKGFLPEAFFNFLTLLGWSHPEGKEILSYGEIIESFTIDRVNTSAAIFDEAKARWMNGVYIRETDLDRITDLTIPFLVRAGLITLEEANANRKWLKRAIDSVRKGVELLQEIPEKMKLYFEEIQVKPLRPENEEQRKVFRSLEAFKDRIEYLNSWSNEEIVSTIKEILKEIKPDRKAFYMSLRHVLTASEEGPELVDVVFLLGRNKTLHRLQQALRLP</sequence>
<evidence type="ECO:0000256" key="8">
    <source>
        <dbReference type="HAMAP-Rule" id="MF_00022"/>
    </source>
</evidence>
<dbReference type="Gene3D" id="3.40.50.620">
    <property type="entry name" value="HUPs"/>
    <property type="match status" value="1"/>
</dbReference>
<evidence type="ECO:0000259" key="10">
    <source>
        <dbReference type="Pfam" id="PF19269"/>
    </source>
</evidence>
<dbReference type="InterPro" id="IPR000924">
    <property type="entry name" value="Glu/Gln-tRNA-synth"/>
</dbReference>